<protein>
    <recommendedName>
        <fullName evidence="9">PGG domain-containing protein</fullName>
    </recommendedName>
</protein>
<dbReference type="InterPro" id="IPR002110">
    <property type="entry name" value="Ankyrin_rpt"/>
</dbReference>
<keyword evidence="5 7" id="KW-0040">ANK repeat</keyword>
<feature type="repeat" description="ANK" evidence="7">
    <location>
        <begin position="76"/>
        <end position="108"/>
    </location>
</feature>
<sequence length="564" mass="61925">MDPSTSNSMSLDLYKAAEDGIIDPFKNYAEPLNLLLTPIKDTILHLYLSTPTQRSTHFVQELLNICPSLLLHTNSNGDTPLHVATTYGHSNIVELFVQQAKTQHPNDLENGVVGATGMLRIINNKKETALHVAARNDHLSIVEVLTNEDPHFLYSGNDSGETPLYLAAERGHLEVVIKILNTCTSVAFAGPNGKTALHAAAMNRHRGVVQEILKNKTSLNNEADENGWTALHYAAYIGSSQVVEELLEYNKYVAYMTDNVRKRTALHLAACKGNRKSMRQIISKCPDCFKLVDDRGWSVFHYAAISRSDDALKIVLQNPSSMYLINGKDVRGNTPLHFLAVLNARPISPFLRPLAKGDPLVQYEHNFFDIYRLCRRSPALKKEILEWIEDLGIGPLGKTIIGKDAFVATYGEASDSKLIVAALVATVTFAAAFTLPGGYKSDGNERDQGSAILSKNSSFIAFVVADAIAMVLSTSSVLIHFMLPLYGYRARFAWLMEYEDMLIVYAIGAMVVAFVTGTFAVLATSLGLAITTCVIGLSFFVFGGYTAKGLQSSIYRFSGISSRN</sequence>
<dbReference type="PANTHER" id="PTHR24186">
    <property type="entry name" value="PROTEIN PHOSPHATASE 1 REGULATORY SUBUNIT"/>
    <property type="match status" value="1"/>
</dbReference>
<feature type="repeat" description="ANK" evidence="7">
    <location>
        <begin position="159"/>
        <end position="180"/>
    </location>
</feature>
<dbReference type="Gene3D" id="1.25.40.20">
    <property type="entry name" value="Ankyrin repeat-containing domain"/>
    <property type="match status" value="2"/>
</dbReference>
<dbReference type="SUPFAM" id="SSF48403">
    <property type="entry name" value="Ankyrin repeat"/>
    <property type="match status" value="1"/>
</dbReference>
<evidence type="ECO:0000256" key="5">
    <source>
        <dbReference type="ARBA" id="ARBA00023043"/>
    </source>
</evidence>
<dbReference type="SMART" id="SM00248">
    <property type="entry name" value="ANK"/>
    <property type="match status" value="8"/>
</dbReference>
<dbReference type="STRING" id="180498.A0A067L515"/>
<dbReference type="EMBL" id="KK914308">
    <property type="protein sequence ID" value="KDP42298.1"/>
    <property type="molecule type" value="Genomic_DNA"/>
</dbReference>
<gene>
    <name evidence="10" type="ORF">JCGZ_01622</name>
</gene>
<dbReference type="OrthoDB" id="944730at2759"/>
<dbReference type="InterPro" id="IPR036770">
    <property type="entry name" value="Ankyrin_rpt-contain_sf"/>
</dbReference>
<feature type="repeat" description="ANK" evidence="7">
    <location>
        <begin position="226"/>
        <end position="258"/>
    </location>
</feature>
<feature type="domain" description="PGG" evidence="9">
    <location>
        <begin position="412"/>
        <end position="521"/>
    </location>
</feature>
<evidence type="ECO:0000256" key="4">
    <source>
        <dbReference type="ARBA" id="ARBA00022989"/>
    </source>
</evidence>
<feature type="transmembrane region" description="Helical" evidence="8">
    <location>
        <begin position="502"/>
        <end position="522"/>
    </location>
</feature>
<feature type="repeat" description="ANK" evidence="7">
    <location>
        <begin position="192"/>
        <end position="224"/>
    </location>
</feature>
<dbReference type="Pfam" id="PF13962">
    <property type="entry name" value="PGG"/>
    <property type="match status" value="1"/>
</dbReference>
<dbReference type="KEGG" id="jcu:105629839"/>
<dbReference type="GO" id="GO:0005886">
    <property type="term" value="C:plasma membrane"/>
    <property type="evidence" value="ECO:0007669"/>
    <property type="project" value="TreeGrafter"/>
</dbReference>
<dbReference type="PROSITE" id="PS50297">
    <property type="entry name" value="ANK_REP_REGION"/>
    <property type="match status" value="4"/>
</dbReference>
<evidence type="ECO:0000256" key="1">
    <source>
        <dbReference type="ARBA" id="ARBA00004141"/>
    </source>
</evidence>
<evidence type="ECO:0000313" key="11">
    <source>
        <dbReference type="Proteomes" id="UP000027138"/>
    </source>
</evidence>
<dbReference type="Proteomes" id="UP000027138">
    <property type="component" value="Unassembled WGS sequence"/>
</dbReference>
<accession>A0A067L515</accession>
<keyword evidence="11" id="KW-1185">Reference proteome</keyword>
<feature type="transmembrane region" description="Helical" evidence="8">
    <location>
        <begin position="418"/>
        <end position="439"/>
    </location>
</feature>
<feature type="transmembrane region" description="Helical" evidence="8">
    <location>
        <begin position="528"/>
        <end position="547"/>
    </location>
</feature>
<comment type="subcellular location">
    <subcellularLocation>
        <location evidence="1">Membrane</location>
        <topology evidence="1">Multi-pass membrane protein</topology>
    </subcellularLocation>
</comment>
<organism evidence="10 11">
    <name type="scientific">Jatropha curcas</name>
    <name type="common">Barbados nut</name>
    <dbReference type="NCBI Taxonomy" id="180498"/>
    <lineage>
        <taxon>Eukaryota</taxon>
        <taxon>Viridiplantae</taxon>
        <taxon>Streptophyta</taxon>
        <taxon>Embryophyta</taxon>
        <taxon>Tracheophyta</taxon>
        <taxon>Spermatophyta</taxon>
        <taxon>Magnoliopsida</taxon>
        <taxon>eudicotyledons</taxon>
        <taxon>Gunneridae</taxon>
        <taxon>Pentapetalae</taxon>
        <taxon>rosids</taxon>
        <taxon>fabids</taxon>
        <taxon>Malpighiales</taxon>
        <taxon>Euphorbiaceae</taxon>
        <taxon>Crotonoideae</taxon>
        <taxon>Jatropheae</taxon>
        <taxon>Jatropha</taxon>
    </lineage>
</organism>
<evidence type="ECO:0000256" key="3">
    <source>
        <dbReference type="ARBA" id="ARBA00022737"/>
    </source>
</evidence>
<keyword evidence="3" id="KW-0677">Repeat</keyword>
<keyword evidence="2 8" id="KW-0812">Transmembrane</keyword>
<proteinExistence type="predicted"/>
<evidence type="ECO:0000259" key="9">
    <source>
        <dbReference type="Pfam" id="PF13962"/>
    </source>
</evidence>
<evidence type="ECO:0000256" key="7">
    <source>
        <dbReference type="PROSITE-ProRule" id="PRU00023"/>
    </source>
</evidence>
<dbReference type="AlphaFoldDB" id="A0A067L515"/>
<reference evidence="10 11" key="1">
    <citation type="journal article" date="2014" name="PLoS ONE">
        <title>Global Analysis of Gene Expression Profiles in Physic Nut (Jatropha curcas L.) Seedlings Exposed to Salt Stress.</title>
        <authorList>
            <person name="Zhang L."/>
            <person name="Zhang C."/>
            <person name="Wu P."/>
            <person name="Chen Y."/>
            <person name="Li M."/>
            <person name="Jiang H."/>
            <person name="Wu G."/>
        </authorList>
    </citation>
    <scope>NUCLEOTIDE SEQUENCE [LARGE SCALE GENOMIC DNA]</scope>
    <source>
        <strain evidence="11">cv. GZQX0401</strain>
        <tissue evidence="10">Young leaves</tissue>
    </source>
</reference>
<dbReference type="PANTHER" id="PTHR24186:SF53">
    <property type="entry name" value="PGG DOMAIN-CONTAINING PROTEIN"/>
    <property type="match status" value="1"/>
</dbReference>
<evidence type="ECO:0000256" key="2">
    <source>
        <dbReference type="ARBA" id="ARBA00022692"/>
    </source>
</evidence>
<evidence type="ECO:0000256" key="6">
    <source>
        <dbReference type="ARBA" id="ARBA00023136"/>
    </source>
</evidence>
<feature type="transmembrane region" description="Helical" evidence="8">
    <location>
        <begin position="459"/>
        <end position="481"/>
    </location>
</feature>
<dbReference type="InterPro" id="IPR026961">
    <property type="entry name" value="PGG_dom"/>
</dbReference>
<dbReference type="PROSITE" id="PS50088">
    <property type="entry name" value="ANK_REPEAT"/>
    <property type="match status" value="4"/>
</dbReference>
<name>A0A067L515_JATCU</name>
<keyword evidence="6 8" id="KW-0472">Membrane</keyword>
<evidence type="ECO:0000256" key="8">
    <source>
        <dbReference type="SAM" id="Phobius"/>
    </source>
</evidence>
<evidence type="ECO:0000313" key="10">
    <source>
        <dbReference type="EMBL" id="KDP42298.1"/>
    </source>
</evidence>
<keyword evidence="4 8" id="KW-1133">Transmembrane helix</keyword>
<dbReference type="Pfam" id="PF12796">
    <property type="entry name" value="Ank_2"/>
    <property type="match status" value="4"/>
</dbReference>